<evidence type="ECO:0000256" key="1">
    <source>
        <dbReference type="ARBA" id="ARBA00007980"/>
    </source>
</evidence>
<dbReference type="GeneID" id="24127148"/>
<accession>A0A067CWC1</accession>
<dbReference type="GO" id="GO:0046982">
    <property type="term" value="F:protein heterodimerization activity"/>
    <property type="evidence" value="ECO:0007669"/>
    <property type="project" value="InterPro"/>
</dbReference>
<dbReference type="OMA" id="NMLTSKC"/>
<dbReference type="SUPFAM" id="SSF158997">
    <property type="entry name" value="Trm112p-like"/>
    <property type="match status" value="1"/>
</dbReference>
<evidence type="ECO:0000313" key="2">
    <source>
        <dbReference type="EMBL" id="KDO30816.1"/>
    </source>
</evidence>
<dbReference type="EMBL" id="KK583200">
    <property type="protein sequence ID" value="KDO30816.1"/>
    <property type="molecule type" value="Genomic_DNA"/>
</dbReference>
<dbReference type="OrthoDB" id="2187549at2759"/>
<dbReference type="KEGG" id="spar:SPRG_04717"/>
<dbReference type="InterPro" id="IPR039127">
    <property type="entry name" value="Trm112"/>
</dbReference>
<dbReference type="Gene3D" id="2.20.25.10">
    <property type="match status" value="1"/>
</dbReference>
<keyword evidence="3" id="KW-1185">Reference proteome</keyword>
<organism evidence="2 3">
    <name type="scientific">Saprolegnia parasitica (strain CBS 223.65)</name>
    <dbReference type="NCBI Taxonomy" id="695850"/>
    <lineage>
        <taxon>Eukaryota</taxon>
        <taxon>Sar</taxon>
        <taxon>Stramenopiles</taxon>
        <taxon>Oomycota</taxon>
        <taxon>Saprolegniomycetes</taxon>
        <taxon>Saprolegniales</taxon>
        <taxon>Saprolegniaceae</taxon>
        <taxon>Saprolegnia</taxon>
    </lineage>
</organism>
<dbReference type="CDD" id="cd21089">
    <property type="entry name" value="Trm112-like"/>
    <property type="match status" value="1"/>
</dbReference>
<sequence length="126" mass="13756">MRLITHITHNMLYCNKKGVSNGFPLRLSADETEVVASDFNADFVKKMLAKIDYAAFHGAATALGVADGLPSAMTEADMANEEVLKKVQHALLDVHVKKGTLTCPESGREFPIVDGIPNMLLREDEV</sequence>
<reference evidence="2 3" key="1">
    <citation type="journal article" date="2013" name="PLoS Genet.">
        <title>Distinctive expansion of potential virulence genes in the genome of the oomycete fish pathogen Saprolegnia parasitica.</title>
        <authorList>
            <person name="Jiang R.H."/>
            <person name="de Bruijn I."/>
            <person name="Haas B.J."/>
            <person name="Belmonte R."/>
            <person name="Lobach L."/>
            <person name="Christie J."/>
            <person name="van den Ackerveken G."/>
            <person name="Bottin A."/>
            <person name="Bulone V."/>
            <person name="Diaz-Moreno S.M."/>
            <person name="Dumas B."/>
            <person name="Fan L."/>
            <person name="Gaulin E."/>
            <person name="Govers F."/>
            <person name="Grenville-Briggs L.J."/>
            <person name="Horner N.R."/>
            <person name="Levin J.Z."/>
            <person name="Mammella M."/>
            <person name="Meijer H.J."/>
            <person name="Morris P."/>
            <person name="Nusbaum C."/>
            <person name="Oome S."/>
            <person name="Phillips A.J."/>
            <person name="van Rooyen D."/>
            <person name="Rzeszutek E."/>
            <person name="Saraiva M."/>
            <person name="Secombes C.J."/>
            <person name="Seidl M.F."/>
            <person name="Snel B."/>
            <person name="Stassen J.H."/>
            <person name="Sykes S."/>
            <person name="Tripathy S."/>
            <person name="van den Berg H."/>
            <person name="Vega-Arreguin J.C."/>
            <person name="Wawra S."/>
            <person name="Young S.K."/>
            <person name="Zeng Q."/>
            <person name="Dieguez-Uribeondo J."/>
            <person name="Russ C."/>
            <person name="Tyler B.M."/>
            <person name="van West P."/>
        </authorList>
    </citation>
    <scope>NUCLEOTIDE SEQUENCE [LARGE SCALE GENOMIC DNA]</scope>
    <source>
        <strain evidence="2 3">CBS 223.65</strain>
    </source>
</reference>
<dbReference type="PANTHER" id="PTHR12773:SF0">
    <property type="entry name" value="MULTIFUNCTIONAL METHYLTRANSFERASE SUBUNIT TRM112-LIKE PROTEIN"/>
    <property type="match status" value="1"/>
</dbReference>
<gene>
    <name evidence="2" type="ORF">SPRG_04717</name>
</gene>
<dbReference type="AlphaFoldDB" id="A0A067CWC1"/>
<name>A0A067CWC1_SAPPC</name>
<dbReference type="STRING" id="695850.A0A067CWC1"/>
<proteinExistence type="inferred from homology"/>
<dbReference type="VEuPathDB" id="FungiDB:SPRG_04717"/>
<dbReference type="InterPro" id="IPR005651">
    <property type="entry name" value="Trm112-like"/>
</dbReference>
<evidence type="ECO:0008006" key="4">
    <source>
        <dbReference type="Google" id="ProtNLM"/>
    </source>
</evidence>
<dbReference type="Pfam" id="PF03966">
    <property type="entry name" value="Trm112p"/>
    <property type="match status" value="1"/>
</dbReference>
<evidence type="ECO:0000313" key="3">
    <source>
        <dbReference type="Proteomes" id="UP000030745"/>
    </source>
</evidence>
<dbReference type="RefSeq" id="XP_012198513.1">
    <property type="nucleotide sequence ID" value="XM_012343123.1"/>
</dbReference>
<dbReference type="GO" id="GO:0070476">
    <property type="term" value="P:rRNA (guanine-N7)-methylation"/>
    <property type="evidence" value="ECO:0007669"/>
    <property type="project" value="TreeGrafter"/>
</dbReference>
<comment type="similarity">
    <text evidence="1">Belongs to the TRM112 family.</text>
</comment>
<dbReference type="Proteomes" id="UP000030745">
    <property type="component" value="Unassembled WGS sequence"/>
</dbReference>
<dbReference type="GO" id="GO:0030488">
    <property type="term" value="P:tRNA methylation"/>
    <property type="evidence" value="ECO:0007669"/>
    <property type="project" value="TreeGrafter"/>
</dbReference>
<protein>
    <recommendedName>
        <fullName evidence="4">Multifunctional methyltransferase subunit TRM112</fullName>
    </recommendedName>
</protein>
<dbReference type="PANTHER" id="PTHR12773">
    <property type="entry name" value="UPF0315 PROTEIN-RELATED"/>
    <property type="match status" value="1"/>
</dbReference>